<feature type="transmembrane region" description="Helical" evidence="8">
    <location>
        <begin position="112"/>
        <end position="130"/>
    </location>
</feature>
<comment type="similarity">
    <text evidence="2 8">Belongs to the NiCoT transporter (TC 2.A.52) family.</text>
</comment>
<dbReference type="RefSeq" id="WP_198415409.1">
    <property type="nucleotide sequence ID" value="NZ_AP021884.1"/>
</dbReference>
<evidence type="ECO:0000256" key="8">
    <source>
        <dbReference type="RuleBase" id="RU362101"/>
    </source>
</evidence>
<keyword evidence="6 8" id="KW-1133">Transmembrane helix</keyword>
<keyword evidence="10" id="KW-1185">Reference proteome</keyword>
<keyword evidence="4" id="KW-0533">Nickel</keyword>
<name>A0A512L9S7_9PROT</name>
<dbReference type="EMBL" id="BKAD01000026">
    <property type="protein sequence ID" value="GEP31240.1"/>
    <property type="molecule type" value="Genomic_DNA"/>
</dbReference>
<evidence type="ECO:0000256" key="5">
    <source>
        <dbReference type="ARBA" id="ARBA00022692"/>
    </source>
</evidence>
<gene>
    <name evidence="9" type="ORF">TPL01_23780</name>
</gene>
<evidence type="ECO:0000313" key="9">
    <source>
        <dbReference type="EMBL" id="GEP31240.1"/>
    </source>
</evidence>
<keyword evidence="5 8" id="KW-0812">Transmembrane</keyword>
<dbReference type="GO" id="GO:0005886">
    <property type="term" value="C:plasma membrane"/>
    <property type="evidence" value="ECO:0007669"/>
    <property type="project" value="UniProtKB-SubCell"/>
</dbReference>
<dbReference type="PANTHER" id="PTHR31611">
    <property type="entry name" value="HIGH-AFFINITY NICKEL TRANSPORT PROTEIN NIC1"/>
    <property type="match status" value="1"/>
</dbReference>
<dbReference type="Proteomes" id="UP000321337">
    <property type="component" value="Unassembled WGS sequence"/>
</dbReference>
<comment type="subcellular location">
    <subcellularLocation>
        <location evidence="8">Cell membrane</location>
        <topology evidence="8">Multi-pass membrane protein</topology>
    </subcellularLocation>
    <subcellularLocation>
        <location evidence="1">Endomembrane system</location>
        <topology evidence="1">Multi-pass membrane protein</topology>
    </subcellularLocation>
</comment>
<evidence type="ECO:0000256" key="6">
    <source>
        <dbReference type="ARBA" id="ARBA00022989"/>
    </source>
</evidence>
<feature type="transmembrane region" description="Helical" evidence="8">
    <location>
        <begin position="262"/>
        <end position="289"/>
    </location>
</feature>
<feature type="transmembrane region" description="Helical" evidence="8">
    <location>
        <begin position="189"/>
        <end position="215"/>
    </location>
</feature>
<evidence type="ECO:0000313" key="10">
    <source>
        <dbReference type="Proteomes" id="UP000321337"/>
    </source>
</evidence>
<dbReference type="InterPro" id="IPR011541">
    <property type="entry name" value="Ni/Co_transpt_high_affinity"/>
</dbReference>
<dbReference type="GO" id="GO:0012505">
    <property type="term" value="C:endomembrane system"/>
    <property type="evidence" value="ECO:0007669"/>
    <property type="project" value="UniProtKB-SubCell"/>
</dbReference>
<dbReference type="Pfam" id="PF03824">
    <property type="entry name" value="NicO"/>
    <property type="match status" value="1"/>
</dbReference>
<keyword evidence="7 8" id="KW-0472">Membrane</keyword>
<reference evidence="9 10" key="1">
    <citation type="submission" date="2019-07" db="EMBL/GenBank/DDBJ databases">
        <title>Whole genome shotgun sequence of Thiobacillus plumbophilus NBRC 107929.</title>
        <authorList>
            <person name="Hosoyama A."/>
            <person name="Uohara A."/>
            <person name="Ohji S."/>
            <person name="Ichikawa N."/>
        </authorList>
    </citation>
    <scope>NUCLEOTIDE SEQUENCE [LARGE SCALE GENOMIC DNA]</scope>
    <source>
        <strain evidence="9 10">NBRC 107929</strain>
    </source>
</reference>
<organism evidence="9 10">
    <name type="scientific">Sulfuriferula plumbiphila</name>
    <dbReference type="NCBI Taxonomy" id="171865"/>
    <lineage>
        <taxon>Bacteria</taxon>
        <taxon>Pseudomonadati</taxon>
        <taxon>Pseudomonadota</taxon>
        <taxon>Betaproteobacteria</taxon>
        <taxon>Nitrosomonadales</taxon>
        <taxon>Sulfuricellaceae</taxon>
        <taxon>Sulfuriferula</taxon>
    </lineage>
</organism>
<comment type="caution">
    <text evidence="9">The sequence shown here is derived from an EMBL/GenBank/DDBJ whole genome shotgun (WGS) entry which is preliminary data.</text>
</comment>
<dbReference type="InterPro" id="IPR004688">
    <property type="entry name" value="Ni/Co_transpt"/>
</dbReference>
<dbReference type="AlphaFoldDB" id="A0A512L9S7"/>
<feature type="transmembrane region" description="Helical" evidence="8">
    <location>
        <begin position="87"/>
        <end position="106"/>
    </location>
</feature>
<accession>A0A512L9S7</accession>
<feature type="transmembrane region" description="Helical" evidence="8">
    <location>
        <begin position="295"/>
        <end position="316"/>
    </location>
</feature>
<feature type="transmembrane region" description="Helical" evidence="8">
    <location>
        <begin position="383"/>
        <end position="406"/>
    </location>
</feature>
<feature type="transmembrane region" description="Helical" evidence="8">
    <location>
        <begin position="337"/>
        <end position="363"/>
    </location>
</feature>
<evidence type="ECO:0000256" key="2">
    <source>
        <dbReference type="ARBA" id="ARBA00010892"/>
    </source>
</evidence>
<sequence length="420" mass="46200">MDVRSNPNHLLLDMVGRVAASLRGSGSVPRKCRGSYSMQGRKAFPELWCVAEFLRWPEIGEIPMKHIISALHHIFDDEAGNFQKKVVGLYILLVAFNIATWIWAIVALAGNAVLLGAAGLAYTFGLRHAFDADHIASIDTVTRKLMQQNRRPATVGFHFAIGHSLAVLAFVIAIAALAAWSAASEKFSFMAGAGVASTFFSASFLLAMAMLNLMIARSTYLAFRQVRNGGAYAAEDFDLLLNKRGFLSRIFRPLFRLVDKSWHMIFIGFLFGLGFDTATEVSLLGIAGVEAAKGLSVWTILVFPALFAAGMSLMDTTDGILMVRTYGWAFRNPIRKLYYNLSITIVSAVIALLIAGIEILALISEQFSLKGHLWNQVNSLSEHWELIGILVVSIFVASWFISTLVYRFAGYDKMDSAVVP</sequence>
<proteinExistence type="inferred from homology"/>
<evidence type="ECO:0000256" key="7">
    <source>
        <dbReference type="ARBA" id="ARBA00023136"/>
    </source>
</evidence>
<evidence type="ECO:0000256" key="4">
    <source>
        <dbReference type="ARBA" id="ARBA00022596"/>
    </source>
</evidence>
<protein>
    <recommendedName>
        <fullName evidence="8">Nickel/cobalt efflux system</fullName>
    </recommendedName>
</protein>
<keyword evidence="3 8" id="KW-0813">Transport</keyword>
<evidence type="ECO:0000256" key="3">
    <source>
        <dbReference type="ARBA" id="ARBA00022448"/>
    </source>
</evidence>
<dbReference type="PANTHER" id="PTHR31611:SF0">
    <property type="entry name" value="HIGH-AFFINITY NICKEL TRANSPORT PROTEIN NIC1"/>
    <property type="match status" value="1"/>
</dbReference>
<evidence type="ECO:0000256" key="1">
    <source>
        <dbReference type="ARBA" id="ARBA00004127"/>
    </source>
</evidence>
<dbReference type="NCBIfam" id="TIGR00802">
    <property type="entry name" value="nico"/>
    <property type="match status" value="1"/>
</dbReference>
<feature type="transmembrane region" description="Helical" evidence="8">
    <location>
        <begin position="153"/>
        <end position="183"/>
    </location>
</feature>
<dbReference type="GO" id="GO:0015099">
    <property type="term" value="F:nickel cation transmembrane transporter activity"/>
    <property type="evidence" value="ECO:0007669"/>
    <property type="project" value="UniProtKB-UniRule"/>
</dbReference>